<keyword evidence="1" id="KW-0812">Transmembrane</keyword>
<dbReference type="Pfam" id="PF01926">
    <property type="entry name" value="MMR_HSR1"/>
    <property type="match status" value="1"/>
</dbReference>
<sequence>MSPDLFKRKASKAGAVSNEALQERGKALAEAIEQGGDRLPAANVAVARDLDRKVAERSDIAGGRTVVALAGATGSGKSSLFNALVGEPVSRIGARRPTTSKAAAAVWGEEASGPLLDWVGVGARHQVPLVARSTEQLDGLVLLDLPDFDSNVSAHRTEADRVLKLSDVFIWVTDPQKYADAVLHDDYIRTMAQHAAVTIVVLNQIDRLSREDARACVADLEQLLQRDGLTGVRVLPTSAARGIGLDALRAELAGVVSHRNAANQRLAADLRTQALELRRHVGDTEPDLGKRAGAELTDALAKAAAVPVVGHAVERDYRMRAGMHGGWPFTRWANKLRPAPLSRLGLDKVASQLTRSEGQRALGRSSLPPASPAALAAVDLATRRLGEQAAEGLPQPWADAVYDAATPHDDDLRDSLDQAVLGTPLRDKDPFWWPLFSALQWLFAAIALVGLGWLLVLAGLGFAQIHVDVPNWGWIPIPLLLLVGGLLLGLLLALLSRVLAARGGRRRREAAERRLRDAVEQVGRDKLVAPVREVLGQHRATREALERAAR</sequence>
<dbReference type="PANTHER" id="PTHR42698">
    <property type="entry name" value="GTPASE ERA"/>
    <property type="match status" value="1"/>
</dbReference>
<proteinExistence type="predicted"/>
<name>A0A3D9UQG7_9MICO</name>
<dbReference type="PANTHER" id="PTHR42698:SF1">
    <property type="entry name" value="GTPASE ERA, MITOCHONDRIAL"/>
    <property type="match status" value="1"/>
</dbReference>
<evidence type="ECO:0000313" key="4">
    <source>
        <dbReference type="Proteomes" id="UP000256253"/>
    </source>
</evidence>
<dbReference type="InterPro" id="IPR027417">
    <property type="entry name" value="P-loop_NTPase"/>
</dbReference>
<dbReference type="GO" id="GO:0005829">
    <property type="term" value="C:cytosol"/>
    <property type="evidence" value="ECO:0007669"/>
    <property type="project" value="TreeGrafter"/>
</dbReference>
<evidence type="ECO:0000313" key="3">
    <source>
        <dbReference type="EMBL" id="REF31708.1"/>
    </source>
</evidence>
<gene>
    <name evidence="3" type="ORF">DFJ65_2784</name>
</gene>
<protein>
    <submittedName>
        <fullName evidence="3">50S ribosome-binding GTPase</fullName>
    </submittedName>
</protein>
<dbReference type="AlphaFoldDB" id="A0A3D9UQG7"/>
<dbReference type="GO" id="GO:0000028">
    <property type="term" value="P:ribosomal small subunit assembly"/>
    <property type="evidence" value="ECO:0007669"/>
    <property type="project" value="TreeGrafter"/>
</dbReference>
<dbReference type="InterPro" id="IPR005662">
    <property type="entry name" value="GTPase_Era-like"/>
</dbReference>
<evidence type="ECO:0000259" key="2">
    <source>
        <dbReference type="Pfam" id="PF01926"/>
    </source>
</evidence>
<feature type="domain" description="G" evidence="2">
    <location>
        <begin position="67"/>
        <end position="203"/>
    </location>
</feature>
<dbReference type="GO" id="GO:0005525">
    <property type="term" value="F:GTP binding"/>
    <property type="evidence" value="ECO:0007669"/>
    <property type="project" value="InterPro"/>
</dbReference>
<dbReference type="EMBL" id="QTUA01000001">
    <property type="protein sequence ID" value="REF31708.1"/>
    <property type="molecule type" value="Genomic_DNA"/>
</dbReference>
<dbReference type="OrthoDB" id="974105at2"/>
<dbReference type="RefSeq" id="WP_115923505.1">
    <property type="nucleotide sequence ID" value="NZ_QTUA01000001.1"/>
</dbReference>
<organism evidence="3 4">
    <name type="scientific">Calidifontibacter indicus</name>
    <dbReference type="NCBI Taxonomy" id="419650"/>
    <lineage>
        <taxon>Bacteria</taxon>
        <taxon>Bacillati</taxon>
        <taxon>Actinomycetota</taxon>
        <taxon>Actinomycetes</taxon>
        <taxon>Micrococcales</taxon>
        <taxon>Dermacoccaceae</taxon>
        <taxon>Calidifontibacter</taxon>
    </lineage>
</organism>
<dbReference type="Gene3D" id="3.40.50.300">
    <property type="entry name" value="P-loop containing nucleotide triphosphate hydrolases"/>
    <property type="match status" value="1"/>
</dbReference>
<accession>A0A3D9UQG7</accession>
<dbReference type="GO" id="GO:0043024">
    <property type="term" value="F:ribosomal small subunit binding"/>
    <property type="evidence" value="ECO:0007669"/>
    <property type="project" value="TreeGrafter"/>
</dbReference>
<comment type="caution">
    <text evidence="3">The sequence shown here is derived from an EMBL/GenBank/DDBJ whole genome shotgun (WGS) entry which is preliminary data.</text>
</comment>
<feature type="transmembrane region" description="Helical" evidence="1">
    <location>
        <begin position="441"/>
        <end position="465"/>
    </location>
</feature>
<dbReference type="GO" id="GO:0019843">
    <property type="term" value="F:rRNA binding"/>
    <property type="evidence" value="ECO:0007669"/>
    <property type="project" value="TreeGrafter"/>
</dbReference>
<keyword evidence="1" id="KW-0472">Membrane</keyword>
<feature type="transmembrane region" description="Helical" evidence="1">
    <location>
        <begin position="477"/>
        <end position="500"/>
    </location>
</feature>
<keyword evidence="4" id="KW-1185">Reference proteome</keyword>
<dbReference type="SUPFAM" id="SSF52540">
    <property type="entry name" value="P-loop containing nucleoside triphosphate hydrolases"/>
    <property type="match status" value="1"/>
</dbReference>
<dbReference type="Proteomes" id="UP000256253">
    <property type="component" value="Unassembled WGS sequence"/>
</dbReference>
<keyword evidence="1" id="KW-1133">Transmembrane helix</keyword>
<reference evidence="3 4" key="1">
    <citation type="submission" date="2018-08" db="EMBL/GenBank/DDBJ databases">
        <title>Sequencing the genomes of 1000 actinobacteria strains.</title>
        <authorList>
            <person name="Klenk H.-P."/>
        </authorList>
    </citation>
    <scope>NUCLEOTIDE SEQUENCE [LARGE SCALE GENOMIC DNA]</scope>
    <source>
        <strain evidence="3 4">DSM 22967</strain>
    </source>
</reference>
<dbReference type="InterPro" id="IPR006073">
    <property type="entry name" value="GTP-bd"/>
</dbReference>
<evidence type="ECO:0000256" key="1">
    <source>
        <dbReference type="SAM" id="Phobius"/>
    </source>
</evidence>